<feature type="transmembrane region" description="Helical" evidence="6">
    <location>
        <begin position="89"/>
        <end position="108"/>
    </location>
</feature>
<dbReference type="AlphaFoldDB" id="A0A098VTA6"/>
<keyword evidence="5 6" id="KW-0472">Membrane</keyword>
<feature type="transmembrane region" description="Helical" evidence="6">
    <location>
        <begin position="409"/>
        <end position="427"/>
    </location>
</feature>
<sequence length="545" mass="58338">MGLLTRKPLSESFRQSSNNNKKNLSWFHLLAYGISATIGSGIYVTIGLTARDVTGPAVLLSIFLAGALSCLTALCYLELSNIVPASGSSYSWGVTFLGEGIGWLLGWISTLEYAFAGSCTAVAISQYISSLSPYLDPLPLLRGSDNPDNYILVFNFVALLIIVLISPIVLCGISFGTKTNNVMATINITVLSCIVAIGCFYVVPANWFPFFLTDPSGKQVTSASEQVISGALIMIYSFLGFDTICVFVADAISPRHVQIAVLGTLALATTLYMLVALIITGMVPISMIDVNTPLSSAFLDSGLYGAHIVIKVCALCMLLATLLACLLGQPKIFQVISLDGLLPKIFSAGSEGTGSVPVLNSLICCTLSALLATFFNVYSLVEIISTGALLVFTTNASSVIIAKSDNSRKYFLVPCFVCGNLLTWLLYQSSYSAILTAIVGVVFTGMPLAGLIWIFYAQKGGPKNPTNLGYGSENSSTFCPWMPLIPCLSIVGNTFIMSTVEIITWIQLLSWIFIGVLIYIFYGYKHSLIGKPVPTMTNKAAEILS</sequence>
<feature type="transmembrane region" description="Helical" evidence="6">
    <location>
        <begin position="358"/>
        <end position="377"/>
    </location>
</feature>
<keyword evidence="4 6" id="KW-1133">Transmembrane helix</keyword>
<keyword evidence="9" id="KW-1185">Reference proteome</keyword>
<feature type="transmembrane region" description="Helical" evidence="6">
    <location>
        <begin position="478"/>
        <end position="496"/>
    </location>
</feature>
<accession>A0A098VTA6</accession>
<feature type="transmembrane region" description="Helical" evidence="6">
    <location>
        <begin position="261"/>
        <end position="283"/>
    </location>
</feature>
<feature type="transmembrane region" description="Helical" evidence="6">
    <location>
        <begin position="433"/>
        <end position="457"/>
    </location>
</feature>
<dbReference type="PANTHER" id="PTHR43243">
    <property type="entry name" value="INNER MEMBRANE TRANSPORTER YGJI-RELATED"/>
    <property type="match status" value="1"/>
</dbReference>
<evidence type="ECO:0000256" key="4">
    <source>
        <dbReference type="ARBA" id="ARBA00022989"/>
    </source>
</evidence>
<evidence type="ECO:0000256" key="5">
    <source>
        <dbReference type="ARBA" id="ARBA00023136"/>
    </source>
</evidence>
<keyword evidence="2" id="KW-0813">Transport</keyword>
<dbReference type="OrthoDB" id="5982228at2759"/>
<evidence type="ECO:0000256" key="2">
    <source>
        <dbReference type="ARBA" id="ARBA00022448"/>
    </source>
</evidence>
<dbReference type="PANTHER" id="PTHR43243:SF4">
    <property type="entry name" value="CATIONIC AMINO ACID TRANSPORTER 4"/>
    <property type="match status" value="1"/>
</dbReference>
<feature type="transmembrane region" description="Helical" evidence="6">
    <location>
        <begin position="58"/>
        <end position="77"/>
    </location>
</feature>
<dbReference type="InterPro" id="IPR029485">
    <property type="entry name" value="CAT_C"/>
</dbReference>
<reference evidence="8 9" key="1">
    <citation type="submission" date="2014-04" db="EMBL/GenBank/DDBJ databases">
        <title>A new species of microsporidia sheds light on the evolution of extreme parasitism.</title>
        <authorList>
            <person name="Haag K.L."/>
            <person name="James T.Y."/>
            <person name="Larsson R."/>
            <person name="Schaer T.M."/>
            <person name="Refardt D."/>
            <person name="Pombert J.-F."/>
            <person name="Ebert D."/>
        </authorList>
    </citation>
    <scope>NUCLEOTIDE SEQUENCE [LARGE SCALE GENOMIC DNA]</scope>
    <source>
        <strain evidence="8 9">UGP3</strain>
        <tissue evidence="8">Spores</tissue>
    </source>
</reference>
<evidence type="ECO:0000313" key="9">
    <source>
        <dbReference type="Proteomes" id="UP000029725"/>
    </source>
</evidence>
<evidence type="ECO:0000259" key="7">
    <source>
        <dbReference type="Pfam" id="PF13906"/>
    </source>
</evidence>
<feature type="transmembrane region" description="Helical" evidence="6">
    <location>
        <begin position="383"/>
        <end position="402"/>
    </location>
</feature>
<dbReference type="Gene3D" id="1.20.1740.10">
    <property type="entry name" value="Amino acid/polyamine transporter I"/>
    <property type="match status" value="1"/>
</dbReference>
<feature type="transmembrane region" description="Helical" evidence="6">
    <location>
        <begin position="227"/>
        <end position="249"/>
    </location>
</feature>
<name>A0A098VTA6_9MICR</name>
<feature type="domain" description="Cationic amino acid transporter C-terminal" evidence="7">
    <location>
        <begin position="479"/>
        <end position="527"/>
    </location>
</feature>
<feature type="transmembrane region" description="Helical" evidence="6">
    <location>
        <begin position="185"/>
        <end position="207"/>
    </location>
</feature>
<dbReference type="GO" id="GO:0015171">
    <property type="term" value="F:amino acid transmembrane transporter activity"/>
    <property type="evidence" value="ECO:0007669"/>
    <property type="project" value="TreeGrafter"/>
</dbReference>
<evidence type="ECO:0000256" key="3">
    <source>
        <dbReference type="ARBA" id="ARBA00022692"/>
    </source>
</evidence>
<organism evidence="8 9">
    <name type="scientific">Mitosporidium daphniae</name>
    <dbReference type="NCBI Taxonomy" id="1485682"/>
    <lineage>
        <taxon>Eukaryota</taxon>
        <taxon>Fungi</taxon>
        <taxon>Fungi incertae sedis</taxon>
        <taxon>Microsporidia</taxon>
        <taxon>Mitosporidium</taxon>
    </lineage>
</organism>
<keyword evidence="3 6" id="KW-0812">Transmembrane</keyword>
<feature type="transmembrane region" description="Helical" evidence="6">
    <location>
        <begin position="303"/>
        <end position="327"/>
    </location>
</feature>
<dbReference type="GeneID" id="25258802"/>
<dbReference type="Pfam" id="PF13520">
    <property type="entry name" value="AA_permease_2"/>
    <property type="match status" value="1"/>
</dbReference>
<evidence type="ECO:0000313" key="8">
    <source>
        <dbReference type="EMBL" id="KGG52318.1"/>
    </source>
</evidence>
<proteinExistence type="predicted"/>
<dbReference type="Proteomes" id="UP000029725">
    <property type="component" value="Unassembled WGS sequence"/>
</dbReference>
<evidence type="ECO:0000256" key="6">
    <source>
        <dbReference type="SAM" id="Phobius"/>
    </source>
</evidence>
<dbReference type="HOGENOM" id="CLU_007946_15_1_1"/>
<dbReference type="EMBL" id="JMKJ01000099">
    <property type="protein sequence ID" value="KGG52318.1"/>
    <property type="molecule type" value="Genomic_DNA"/>
</dbReference>
<comment type="subcellular location">
    <subcellularLocation>
        <location evidence="1">Membrane</location>
        <topology evidence="1">Multi-pass membrane protein</topology>
    </subcellularLocation>
</comment>
<dbReference type="RefSeq" id="XP_013238745.1">
    <property type="nucleotide sequence ID" value="XM_013383291.1"/>
</dbReference>
<feature type="transmembrane region" description="Helical" evidence="6">
    <location>
        <begin position="24"/>
        <end position="46"/>
    </location>
</feature>
<dbReference type="InterPro" id="IPR002293">
    <property type="entry name" value="AA/rel_permease1"/>
</dbReference>
<protein>
    <submittedName>
        <fullName evidence="8">Putative cationic amino acid transporter</fullName>
    </submittedName>
</protein>
<comment type="caution">
    <text evidence="8">The sequence shown here is derived from an EMBL/GenBank/DDBJ whole genome shotgun (WGS) entry which is preliminary data.</text>
</comment>
<dbReference type="GO" id="GO:0016020">
    <property type="term" value="C:membrane"/>
    <property type="evidence" value="ECO:0007669"/>
    <property type="project" value="UniProtKB-SubCell"/>
</dbReference>
<gene>
    <name evidence="8" type="ORF">DI09_18p240</name>
</gene>
<dbReference type="VEuPathDB" id="MicrosporidiaDB:DI09_18p240"/>
<dbReference type="Pfam" id="PF13906">
    <property type="entry name" value="AA_permease_C"/>
    <property type="match status" value="1"/>
</dbReference>
<feature type="transmembrane region" description="Helical" evidence="6">
    <location>
        <begin position="150"/>
        <end position="173"/>
    </location>
</feature>
<dbReference type="PIRSF" id="PIRSF006060">
    <property type="entry name" value="AA_transporter"/>
    <property type="match status" value="1"/>
</dbReference>
<evidence type="ECO:0000256" key="1">
    <source>
        <dbReference type="ARBA" id="ARBA00004141"/>
    </source>
</evidence>
<feature type="transmembrane region" description="Helical" evidence="6">
    <location>
        <begin position="502"/>
        <end position="522"/>
    </location>
</feature>